<gene>
    <name evidence="2" type="ORF">LJAJCFKK_00008</name>
</gene>
<organism evidence="2">
    <name type="scientific">Candidatus Methanogaster sp. ANME-2c ERB4</name>
    <dbReference type="NCBI Taxonomy" id="2759911"/>
    <lineage>
        <taxon>Archaea</taxon>
        <taxon>Methanobacteriati</taxon>
        <taxon>Methanobacteriota</taxon>
        <taxon>Stenosarchaea group</taxon>
        <taxon>Methanomicrobia</taxon>
        <taxon>Methanosarcinales</taxon>
        <taxon>ANME-2 cluster</taxon>
        <taxon>Candidatus Methanogasteraceae</taxon>
        <taxon>Candidatus Methanogaster</taxon>
    </lineage>
</organism>
<dbReference type="SUPFAM" id="SSF88697">
    <property type="entry name" value="PUA domain-like"/>
    <property type="match status" value="1"/>
</dbReference>
<dbReference type="SMART" id="SM01022">
    <property type="entry name" value="ASCH"/>
    <property type="match status" value="1"/>
</dbReference>
<dbReference type="InterPro" id="IPR007374">
    <property type="entry name" value="ASCH_domain"/>
</dbReference>
<dbReference type="EMBL" id="MT631170">
    <property type="protein sequence ID" value="QNO46157.1"/>
    <property type="molecule type" value="Genomic_DNA"/>
</dbReference>
<dbReference type="AlphaFoldDB" id="A0A7G9YDS3"/>
<proteinExistence type="predicted"/>
<name>A0A7G9YDS3_9EURY</name>
<sequence length="132" mass="15575">MNVLLSIKPKYVEEIMNGNKRYEFRKSIFRCREDVELVYIYSTSPVKKIVGVFTIETIIEDHPRNLWEKFKEFSGIGKEEFFSYFGGHKKGFAIGISNVEVFEDPIDPKNFIPGFVPPQSFRYIDECWRFGK</sequence>
<dbReference type="Gene3D" id="2.30.130.30">
    <property type="entry name" value="Hypothetical protein"/>
    <property type="match status" value="1"/>
</dbReference>
<reference evidence="2" key="1">
    <citation type="submission" date="2020-06" db="EMBL/GenBank/DDBJ databases">
        <title>Unique genomic features of the anaerobic methanotrophic archaea.</title>
        <authorList>
            <person name="Chadwick G.L."/>
            <person name="Skennerton C.T."/>
            <person name="Laso-Perez R."/>
            <person name="Leu A.O."/>
            <person name="Speth D.R."/>
            <person name="Yu H."/>
            <person name="Morgan-Lang C."/>
            <person name="Hatzenpichler R."/>
            <person name="Goudeau D."/>
            <person name="Malmstrom R."/>
            <person name="Brazelton W.J."/>
            <person name="Woyke T."/>
            <person name="Hallam S.J."/>
            <person name="Tyson G.W."/>
            <person name="Wegener G."/>
            <person name="Boetius A."/>
            <person name="Orphan V."/>
        </authorList>
    </citation>
    <scope>NUCLEOTIDE SEQUENCE</scope>
</reference>
<accession>A0A7G9YDS3</accession>
<dbReference type="InterPro" id="IPR015947">
    <property type="entry name" value="PUA-like_sf"/>
</dbReference>
<evidence type="ECO:0000259" key="1">
    <source>
        <dbReference type="SMART" id="SM01022"/>
    </source>
</evidence>
<feature type="domain" description="ASCH" evidence="1">
    <location>
        <begin position="5"/>
        <end position="100"/>
    </location>
</feature>
<protein>
    <recommendedName>
        <fullName evidence="1">ASCH domain-containing protein</fullName>
    </recommendedName>
</protein>
<evidence type="ECO:0000313" key="2">
    <source>
        <dbReference type="EMBL" id="QNO46157.1"/>
    </source>
</evidence>